<gene>
    <name evidence="2" type="ORF">LVJ94_08815</name>
</gene>
<sequence>MGTAACGGSSKPATDPSSGSSASTSSASSEPAPKWDDSSESADSARHPQFSSSAPPPVAAADGTKPAAAPAAPAAGPSQRRTDSYDKEATEVVLRRAARQVKDNCGSAKDENGKAAGPWGKTSVTVNLGHNGRSKGATIGAPFEGKPTGRCATQAFANLIYPPWAGGDATVTWEVDIAAPKDAK</sequence>
<dbReference type="EMBL" id="CP089983">
    <property type="protein sequence ID" value="WXB07335.1"/>
    <property type="molecule type" value="Genomic_DNA"/>
</dbReference>
<evidence type="ECO:0000313" key="2">
    <source>
        <dbReference type="EMBL" id="WXB07335.1"/>
    </source>
</evidence>
<dbReference type="RefSeq" id="WP_394836995.1">
    <property type="nucleotide sequence ID" value="NZ_CP089929.1"/>
</dbReference>
<proteinExistence type="predicted"/>
<feature type="compositionally biased region" description="Low complexity" evidence="1">
    <location>
        <begin position="59"/>
        <end position="77"/>
    </location>
</feature>
<protein>
    <submittedName>
        <fullName evidence="2">Uncharacterized protein</fullName>
    </submittedName>
</protein>
<name>A0ABZ2LDU0_9BACT</name>
<keyword evidence="3" id="KW-1185">Reference proteome</keyword>
<accession>A0ABZ2LDU0</accession>
<feature type="region of interest" description="Disordered" evidence="1">
    <location>
        <begin position="100"/>
        <end position="121"/>
    </location>
</feature>
<feature type="region of interest" description="Disordered" evidence="1">
    <location>
        <begin position="1"/>
        <end position="88"/>
    </location>
</feature>
<dbReference type="Proteomes" id="UP001374803">
    <property type="component" value="Chromosome"/>
</dbReference>
<organism evidence="2 3">
    <name type="scientific">Pendulispora rubella</name>
    <dbReference type="NCBI Taxonomy" id="2741070"/>
    <lineage>
        <taxon>Bacteria</taxon>
        <taxon>Pseudomonadati</taxon>
        <taxon>Myxococcota</taxon>
        <taxon>Myxococcia</taxon>
        <taxon>Myxococcales</taxon>
        <taxon>Sorangiineae</taxon>
        <taxon>Pendulisporaceae</taxon>
        <taxon>Pendulispora</taxon>
    </lineage>
</organism>
<evidence type="ECO:0000256" key="1">
    <source>
        <dbReference type="SAM" id="MobiDB-lite"/>
    </source>
</evidence>
<evidence type="ECO:0000313" key="3">
    <source>
        <dbReference type="Proteomes" id="UP001374803"/>
    </source>
</evidence>
<reference evidence="2" key="1">
    <citation type="submission" date="2021-12" db="EMBL/GenBank/DDBJ databases">
        <title>Discovery of the Pendulisporaceae a myxobacterial family with distinct sporulation behavior and unique specialized metabolism.</title>
        <authorList>
            <person name="Garcia R."/>
            <person name="Popoff A."/>
            <person name="Bader C.D."/>
            <person name="Loehr J."/>
            <person name="Walesch S."/>
            <person name="Walt C."/>
            <person name="Boldt J."/>
            <person name="Bunk B."/>
            <person name="Haeckl F.J.F.P.J."/>
            <person name="Gunesch A.P."/>
            <person name="Birkelbach J."/>
            <person name="Nuebel U."/>
            <person name="Pietschmann T."/>
            <person name="Bach T."/>
            <person name="Mueller R."/>
        </authorList>
    </citation>
    <scope>NUCLEOTIDE SEQUENCE</scope>
    <source>
        <strain evidence="2">MSr11367</strain>
    </source>
</reference>
<feature type="compositionally biased region" description="Low complexity" evidence="1">
    <location>
        <begin position="12"/>
        <end position="32"/>
    </location>
</feature>